<dbReference type="SMART" id="SM00367">
    <property type="entry name" value="LRR_CC"/>
    <property type="match status" value="6"/>
</dbReference>
<dbReference type="Gene3D" id="3.80.10.10">
    <property type="entry name" value="Ribonuclease Inhibitor"/>
    <property type="match status" value="1"/>
</dbReference>
<dbReference type="InterPro" id="IPR032675">
    <property type="entry name" value="LRR_dom_sf"/>
</dbReference>
<accession>A0ABQ8HJY8</accession>
<name>A0ABQ8HJY8_9ROSI</name>
<gene>
    <name evidence="1" type="ORF">JRO89_XS09G0004100</name>
</gene>
<dbReference type="PANTHER" id="PTHR13318:SF106">
    <property type="entry name" value="F-BOX_LRR-REPEAT PROTEIN 2"/>
    <property type="match status" value="1"/>
</dbReference>
<keyword evidence="2" id="KW-1185">Reference proteome</keyword>
<dbReference type="InterPro" id="IPR006553">
    <property type="entry name" value="Leu-rich_rpt_Cys-con_subtyp"/>
</dbReference>
<dbReference type="PANTHER" id="PTHR13318">
    <property type="entry name" value="PARTNER OF PAIRED, ISOFORM B-RELATED"/>
    <property type="match status" value="1"/>
</dbReference>
<dbReference type="Proteomes" id="UP000827721">
    <property type="component" value="Unassembled WGS sequence"/>
</dbReference>
<evidence type="ECO:0000313" key="2">
    <source>
        <dbReference type="Proteomes" id="UP000827721"/>
    </source>
</evidence>
<sequence length="238" mass="26371">MKNLKELSCSKIRGLQDADLFAVLDCCLSLEALNISFPLYGIVDSIGVTNSGVVSLSKNCFLEYLNLEGANFLSDGSMIELSHYLSRLKSINLGYCSKLTNSTFFTLLRECPALSEIRMETTNLGVEESTTELVINPRIKSLCEEVEGFVGGMEAFGINDDALITIANTCPRLLNLNLSCCTYVTTRGIKEVLEKCRALREIDLYFCPNIDANILPWMVISRPLLRNIGLVGEMDLQT</sequence>
<evidence type="ECO:0000313" key="1">
    <source>
        <dbReference type="EMBL" id="KAH7564670.1"/>
    </source>
</evidence>
<dbReference type="SUPFAM" id="SSF52047">
    <property type="entry name" value="RNI-like"/>
    <property type="match status" value="1"/>
</dbReference>
<dbReference type="EMBL" id="JAFEMO010000009">
    <property type="protein sequence ID" value="KAH7564670.1"/>
    <property type="molecule type" value="Genomic_DNA"/>
</dbReference>
<comment type="caution">
    <text evidence="1">The sequence shown here is derived from an EMBL/GenBank/DDBJ whole genome shotgun (WGS) entry which is preliminary data.</text>
</comment>
<organism evidence="1 2">
    <name type="scientific">Xanthoceras sorbifolium</name>
    <dbReference type="NCBI Taxonomy" id="99658"/>
    <lineage>
        <taxon>Eukaryota</taxon>
        <taxon>Viridiplantae</taxon>
        <taxon>Streptophyta</taxon>
        <taxon>Embryophyta</taxon>
        <taxon>Tracheophyta</taxon>
        <taxon>Spermatophyta</taxon>
        <taxon>Magnoliopsida</taxon>
        <taxon>eudicotyledons</taxon>
        <taxon>Gunneridae</taxon>
        <taxon>Pentapetalae</taxon>
        <taxon>rosids</taxon>
        <taxon>malvids</taxon>
        <taxon>Sapindales</taxon>
        <taxon>Sapindaceae</taxon>
        <taxon>Xanthoceroideae</taxon>
        <taxon>Xanthoceras</taxon>
    </lineage>
</organism>
<proteinExistence type="predicted"/>
<protein>
    <submittedName>
        <fullName evidence="1">Uncharacterized protein</fullName>
    </submittedName>
</protein>
<reference evidence="1 2" key="1">
    <citation type="submission" date="2021-02" db="EMBL/GenBank/DDBJ databases">
        <title>Plant Genome Project.</title>
        <authorList>
            <person name="Zhang R.-G."/>
        </authorList>
    </citation>
    <scope>NUCLEOTIDE SEQUENCE [LARGE SCALE GENOMIC DNA]</scope>
    <source>
        <tissue evidence="1">Leaves</tissue>
    </source>
</reference>